<organism evidence="1 2">
    <name type="scientific">Pseudomonas synxantha</name>
    <dbReference type="NCBI Taxonomy" id="47883"/>
    <lineage>
        <taxon>Bacteria</taxon>
        <taxon>Pseudomonadati</taxon>
        <taxon>Pseudomonadota</taxon>
        <taxon>Gammaproteobacteria</taxon>
        <taxon>Pseudomonadales</taxon>
        <taxon>Pseudomonadaceae</taxon>
        <taxon>Pseudomonas</taxon>
    </lineage>
</organism>
<dbReference type="RefSeq" id="WP_198721124.1">
    <property type="nucleotide sequence ID" value="NZ_JAEIKU010000151.1"/>
</dbReference>
<sequence length="299" mass="33677">MDVIKTNEAGKPAKRRNHTVPKAILKNWLLDEEGDPHHLLLACGSAEVRKHVGREAGFAITDWRYVPVDDRENAGGHRDESLEDWFSKGENYLASVTRKIRSGDSAISQGEFSGLIGAAVALGFRSSYEYGLKEKLFLKLKPDLTENEACYEVVQYFKTLYEKKISQFEGWDFSFLINSEVKLIIGDRPLFDMTLHRTNTQLLTIPLAPNLLMVGIPPKTPGKQSFEVISGTRSLFEQTNAMTTKLAREFIVGSSVEELSALLPMFEHEAFNSRKAEDSLVAFSDEGEVARRKIYNINQ</sequence>
<dbReference type="Pfam" id="PF14022">
    <property type="entry name" value="DUF4238"/>
    <property type="match status" value="1"/>
</dbReference>
<proteinExistence type="predicted"/>
<evidence type="ECO:0000313" key="2">
    <source>
        <dbReference type="Proteomes" id="UP000648914"/>
    </source>
</evidence>
<protein>
    <submittedName>
        <fullName evidence="1">DUF4238 domain-containing protein</fullName>
    </submittedName>
</protein>
<evidence type="ECO:0000313" key="1">
    <source>
        <dbReference type="EMBL" id="MBI6567947.1"/>
    </source>
</evidence>
<name>A0ABS0UUK4_9PSED</name>
<reference evidence="1 2" key="1">
    <citation type="submission" date="2020-12" db="EMBL/GenBank/DDBJ databases">
        <title>Comparative genomic insights into the epidemiology and virulence of plant pathogenic Pseudomonads from Turkey.</title>
        <authorList>
            <person name="Dillon M."/>
            <person name="Ruiz-Bedoya T."/>
            <person name="Bendalovic-Torma C."/>
            <person name="Guttman K.M."/>
            <person name="Kwak H."/>
            <person name="Middleton M.A."/>
            <person name="Wang P.W."/>
            <person name="Horuz S."/>
            <person name="Aysan Y."/>
            <person name="Guttman D.S."/>
        </authorList>
    </citation>
    <scope>NUCLEOTIDE SEQUENCE [LARGE SCALE GENOMIC DNA]</scope>
    <source>
        <strain evidence="1 2">S5_IA_2b</strain>
    </source>
</reference>
<keyword evidence="2" id="KW-1185">Reference proteome</keyword>
<dbReference type="InterPro" id="IPR025332">
    <property type="entry name" value="DUF4238"/>
</dbReference>
<gene>
    <name evidence="1" type="ORF">YA0852_28145</name>
</gene>
<comment type="caution">
    <text evidence="1">The sequence shown here is derived from an EMBL/GenBank/DDBJ whole genome shotgun (WGS) entry which is preliminary data.</text>
</comment>
<accession>A0ABS0UUK4</accession>
<dbReference type="EMBL" id="JAEILG010000098">
    <property type="protein sequence ID" value="MBI6567947.1"/>
    <property type="molecule type" value="Genomic_DNA"/>
</dbReference>
<dbReference type="Proteomes" id="UP000648914">
    <property type="component" value="Unassembled WGS sequence"/>
</dbReference>